<keyword evidence="3" id="KW-1185">Reference proteome</keyword>
<dbReference type="EMBL" id="BGZK01000277">
    <property type="protein sequence ID" value="GBP33641.1"/>
    <property type="molecule type" value="Genomic_DNA"/>
</dbReference>
<reference evidence="2 3" key="1">
    <citation type="journal article" date="2019" name="Commun. Biol.">
        <title>The bagworm genome reveals a unique fibroin gene that provides high tensile strength.</title>
        <authorList>
            <person name="Kono N."/>
            <person name="Nakamura H."/>
            <person name="Ohtoshi R."/>
            <person name="Tomita M."/>
            <person name="Numata K."/>
            <person name="Arakawa K."/>
        </authorList>
    </citation>
    <scope>NUCLEOTIDE SEQUENCE [LARGE SCALE GENOMIC DNA]</scope>
</reference>
<feature type="region of interest" description="Disordered" evidence="1">
    <location>
        <begin position="63"/>
        <end position="89"/>
    </location>
</feature>
<comment type="caution">
    <text evidence="2">The sequence shown here is derived from an EMBL/GenBank/DDBJ whole genome shotgun (WGS) entry which is preliminary data.</text>
</comment>
<evidence type="ECO:0000313" key="2">
    <source>
        <dbReference type="EMBL" id="GBP33641.1"/>
    </source>
</evidence>
<dbReference type="Proteomes" id="UP000299102">
    <property type="component" value="Unassembled WGS sequence"/>
</dbReference>
<gene>
    <name evidence="2" type="ORF">EVAR_16677_1</name>
</gene>
<evidence type="ECO:0000313" key="3">
    <source>
        <dbReference type="Proteomes" id="UP000299102"/>
    </source>
</evidence>
<protein>
    <submittedName>
        <fullName evidence="2">Uncharacterized protein</fullName>
    </submittedName>
</protein>
<dbReference type="AlphaFoldDB" id="A0A4C1V4D5"/>
<sequence>MFLFVFRASGANRGLKNSSVDLPAARAETGTFRFRSSEKYMGQLIVGFGHSRGVSTHLFVEGRPARAPRPPRARARNRDGRQIDGPIPCRSREARAPRVCFVLELSSKHSRLKQLNRQRNSPYPIHTYIYPRSTRNPFAAFPHTKKKNDQKANPLRMLAELTRKLRRRCGACGGVARRPRSVRRRLPPPRDLLTRVSIPSCID</sequence>
<accession>A0A4C1V4D5</accession>
<evidence type="ECO:0000256" key="1">
    <source>
        <dbReference type="SAM" id="MobiDB-lite"/>
    </source>
</evidence>
<name>A0A4C1V4D5_EUMVA</name>
<proteinExistence type="predicted"/>
<organism evidence="2 3">
    <name type="scientific">Eumeta variegata</name>
    <name type="common">Bagworm moth</name>
    <name type="synonym">Eumeta japonica</name>
    <dbReference type="NCBI Taxonomy" id="151549"/>
    <lineage>
        <taxon>Eukaryota</taxon>
        <taxon>Metazoa</taxon>
        <taxon>Ecdysozoa</taxon>
        <taxon>Arthropoda</taxon>
        <taxon>Hexapoda</taxon>
        <taxon>Insecta</taxon>
        <taxon>Pterygota</taxon>
        <taxon>Neoptera</taxon>
        <taxon>Endopterygota</taxon>
        <taxon>Lepidoptera</taxon>
        <taxon>Glossata</taxon>
        <taxon>Ditrysia</taxon>
        <taxon>Tineoidea</taxon>
        <taxon>Psychidae</taxon>
        <taxon>Oiketicinae</taxon>
        <taxon>Eumeta</taxon>
    </lineage>
</organism>